<comment type="caution">
    <text evidence="2">The sequence shown here is derived from an EMBL/GenBank/DDBJ whole genome shotgun (WGS) entry which is preliminary data.</text>
</comment>
<evidence type="ECO:0000313" key="2">
    <source>
        <dbReference type="EMBL" id="OIR25399.2"/>
    </source>
</evidence>
<evidence type="ECO:0000256" key="1">
    <source>
        <dbReference type="SAM" id="MobiDB-lite"/>
    </source>
</evidence>
<feature type="compositionally biased region" description="Basic and acidic residues" evidence="1">
    <location>
        <begin position="94"/>
        <end position="126"/>
    </location>
</feature>
<evidence type="ECO:0000313" key="3">
    <source>
        <dbReference type="Proteomes" id="UP000182798"/>
    </source>
</evidence>
<gene>
    <name evidence="2" type="ORF">BGC33_06435</name>
</gene>
<proteinExistence type="predicted"/>
<reference evidence="3" key="1">
    <citation type="submission" date="2016-09" db="EMBL/GenBank/DDBJ databases">
        <title>Genome Sequence of Bathymodiolus thermophilus sulfur-oxidizing gill endosymbiont.</title>
        <authorList>
            <person name="Ponnudurai R."/>
            <person name="Kleiner M."/>
            <person name="Sayavedra L."/>
            <person name="Thuermer A."/>
            <person name="Felbeck H."/>
            <person name="Schlueter R."/>
            <person name="Schweder T."/>
            <person name="Markert S."/>
        </authorList>
    </citation>
    <scope>NUCLEOTIDE SEQUENCE [LARGE SCALE GENOMIC DNA]</scope>
    <source>
        <strain evidence="3">BAT/CrabSpa'14</strain>
    </source>
</reference>
<protein>
    <submittedName>
        <fullName evidence="2">Uncharacterized protein</fullName>
    </submittedName>
</protein>
<dbReference type="Proteomes" id="UP000182798">
    <property type="component" value="Unassembled WGS sequence"/>
</dbReference>
<accession>A0A1J5UME0</accession>
<name>A0A1J5UME0_9GAMM</name>
<dbReference type="AlphaFoldDB" id="A0A1J5UME0"/>
<feature type="region of interest" description="Disordered" evidence="1">
    <location>
        <begin position="85"/>
        <end position="126"/>
    </location>
</feature>
<organism evidence="2 3">
    <name type="scientific">Bathymodiolus thermophilus thioautotrophic gill symbiont</name>
    <dbReference type="NCBI Taxonomy" id="2360"/>
    <lineage>
        <taxon>Bacteria</taxon>
        <taxon>Pseudomonadati</taxon>
        <taxon>Pseudomonadota</taxon>
        <taxon>Gammaproteobacteria</taxon>
        <taxon>sulfur-oxidizing symbionts</taxon>
    </lineage>
</organism>
<dbReference type="EMBL" id="MIQH01000334">
    <property type="protein sequence ID" value="OIR25399.2"/>
    <property type="molecule type" value="Genomic_DNA"/>
</dbReference>
<sequence length="126" mass="13670">MALDVVGLSPGVGIIPDVINAIAYTIEGDFANAGISGLSAIPLLGQVVTAGKYGAKVASINKFANNPDIDSYTRIKGKSNTFKSSNDNSIWSKDTTKHGGEQWKRWKSQKESEKGKPPKYLDRWKD</sequence>
<dbReference type="CDD" id="cd20745">
    <property type="entry name" value="FIX_RhsA_AHH_HNH-like"/>
    <property type="match status" value="1"/>
</dbReference>